<organism evidence="1 2">
    <name type="scientific">Rubripirellula amarantea</name>
    <dbReference type="NCBI Taxonomy" id="2527999"/>
    <lineage>
        <taxon>Bacteria</taxon>
        <taxon>Pseudomonadati</taxon>
        <taxon>Planctomycetota</taxon>
        <taxon>Planctomycetia</taxon>
        <taxon>Pirellulales</taxon>
        <taxon>Pirellulaceae</taxon>
        <taxon>Rubripirellula</taxon>
    </lineage>
</organism>
<dbReference type="EMBL" id="SJPI01000001">
    <property type="protein sequence ID" value="TWT54470.1"/>
    <property type="molecule type" value="Genomic_DNA"/>
</dbReference>
<name>A0A5C5WV93_9BACT</name>
<dbReference type="AlphaFoldDB" id="A0A5C5WV93"/>
<evidence type="ECO:0000313" key="2">
    <source>
        <dbReference type="Proteomes" id="UP000316598"/>
    </source>
</evidence>
<gene>
    <name evidence="1" type="ORF">Pla22_21170</name>
</gene>
<dbReference type="Proteomes" id="UP000316598">
    <property type="component" value="Unassembled WGS sequence"/>
</dbReference>
<sequence length="65" mass="7651">MGRVTARLNDRKVKYRIVKKARHRRFGATDPIPSIGRTDAFALGRYGLRGRIFFRWDRSFGLQKL</sequence>
<comment type="caution">
    <text evidence="1">The sequence shown here is derived from an EMBL/GenBank/DDBJ whole genome shotgun (WGS) entry which is preliminary data.</text>
</comment>
<reference evidence="1 2" key="1">
    <citation type="submission" date="2019-02" db="EMBL/GenBank/DDBJ databases">
        <title>Deep-cultivation of Planctomycetes and their phenomic and genomic characterization uncovers novel biology.</title>
        <authorList>
            <person name="Wiegand S."/>
            <person name="Jogler M."/>
            <person name="Boedeker C."/>
            <person name="Pinto D."/>
            <person name="Vollmers J."/>
            <person name="Rivas-Marin E."/>
            <person name="Kohn T."/>
            <person name="Peeters S.H."/>
            <person name="Heuer A."/>
            <person name="Rast P."/>
            <person name="Oberbeckmann S."/>
            <person name="Bunk B."/>
            <person name="Jeske O."/>
            <person name="Meyerdierks A."/>
            <person name="Storesund J.E."/>
            <person name="Kallscheuer N."/>
            <person name="Luecker S."/>
            <person name="Lage O.M."/>
            <person name="Pohl T."/>
            <person name="Merkel B.J."/>
            <person name="Hornburger P."/>
            <person name="Mueller R.-W."/>
            <person name="Bruemmer F."/>
            <person name="Labrenz M."/>
            <person name="Spormann A.M."/>
            <person name="Op Den Camp H."/>
            <person name="Overmann J."/>
            <person name="Amann R."/>
            <person name="Jetten M.S.M."/>
            <person name="Mascher T."/>
            <person name="Medema M.H."/>
            <person name="Devos D.P."/>
            <person name="Kaster A.-K."/>
            <person name="Ovreas L."/>
            <person name="Rohde M."/>
            <person name="Galperin M.Y."/>
            <person name="Jogler C."/>
        </authorList>
    </citation>
    <scope>NUCLEOTIDE SEQUENCE [LARGE SCALE GENOMIC DNA]</scope>
    <source>
        <strain evidence="1 2">Pla22</strain>
    </source>
</reference>
<proteinExistence type="predicted"/>
<protein>
    <submittedName>
        <fullName evidence="1">Uncharacterized protein</fullName>
    </submittedName>
</protein>
<keyword evidence="2" id="KW-1185">Reference proteome</keyword>
<accession>A0A5C5WV93</accession>
<evidence type="ECO:0000313" key="1">
    <source>
        <dbReference type="EMBL" id="TWT54470.1"/>
    </source>
</evidence>